<feature type="domain" description="Protein kinase" evidence="13">
    <location>
        <begin position="1"/>
        <end position="206"/>
    </location>
</feature>
<evidence type="ECO:0000256" key="8">
    <source>
        <dbReference type="ARBA" id="ARBA00023180"/>
    </source>
</evidence>
<evidence type="ECO:0000256" key="2">
    <source>
        <dbReference type="ARBA" id="ARBA00004167"/>
    </source>
</evidence>
<keyword evidence="8" id="KW-0325">Glycoprotein</keyword>
<protein>
    <recommendedName>
        <fullName evidence="3 12">Guanylate cyclase</fullName>
        <ecNumber evidence="3 12">4.6.1.2</ecNumber>
    </recommendedName>
</protein>
<reference evidence="16" key="1">
    <citation type="submission" date="2025-08" db="UniProtKB">
        <authorList>
            <consortium name="RefSeq"/>
        </authorList>
    </citation>
    <scope>IDENTIFICATION</scope>
</reference>
<evidence type="ECO:0000313" key="15">
    <source>
        <dbReference type="Proteomes" id="UP000695022"/>
    </source>
</evidence>
<evidence type="ECO:0000256" key="6">
    <source>
        <dbReference type="ARBA" id="ARBA00022989"/>
    </source>
</evidence>
<dbReference type="Gene3D" id="3.30.70.1230">
    <property type="entry name" value="Nucleotide cyclase"/>
    <property type="match status" value="1"/>
</dbReference>
<dbReference type="GeneID" id="106814105"/>
<dbReference type="SMART" id="SM00219">
    <property type="entry name" value="TyrKc"/>
    <property type="match status" value="1"/>
</dbReference>
<gene>
    <name evidence="16" type="primary">LOC106814105</name>
</gene>
<evidence type="ECO:0000256" key="12">
    <source>
        <dbReference type="RuleBase" id="RU003431"/>
    </source>
</evidence>
<dbReference type="InterPro" id="IPR001245">
    <property type="entry name" value="Ser-Thr/Tyr_kinase_cat_dom"/>
</dbReference>
<dbReference type="Proteomes" id="UP000695022">
    <property type="component" value="Unplaced"/>
</dbReference>
<comment type="similarity">
    <text evidence="11">Belongs to the adenylyl cyclase class-4/guanylyl cyclase family.</text>
</comment>
<dbReference type="EC" id="4.6.1.2" evidence="3 12"/>
<keyword evidence="5" id="KW-0547">Nucleotide-binding</keyword>
<dbReference type="InterPro" id="IPR029787">
    <property type="entry name" value="Nucleotide_cyclase"/>
</dbReference>
<keyword evidence="4" id="KW-0812">Transmembrane</keyword>
<evidence type="ECO:0000313" key="16">
    <source>
        <dbReference type="RefSeq" id="XP_014673866.1"/>
    </source>
</evidence>
<evidence type="ECO:0000256" key="4">
    <source>
        <dbReference type="ARBA" id="ARBA00022692"/>
    </source>
</evidence>
<dbReference type="PANTHER" id="PTHR11920:SF494">
    <property type="entry name" value="ATRIAL NATRIURETIC PEPTIDE RECEPTOR 2"/>
    <property type="match status" value="1"/>
</dbReference>
<comment type="subcellular location">
    <subcellularLocation>
        <location evidence="2">Membrane</location>
        <topology evidence="2">Single-pass membrane protein</topology>
    </subcellularLocation>
</comment>
<dbReference type="SUPFAM" id="SSF55073">
    <property type="entry name" value="Nucleotide cyclase"/>
    <property type="match status" value="1"/>
</dbReference>
<dbReference type="InterPro" id="IPR018297">
    <property type="entry name" value="A/G_cyclase_CS"/>
</dbReference>
<dbReference type="PROSITE" id="PS50011">
    <property type="entry name" value="PROTEIN_KINASE_DOM"/>
    <property type="match status" value="1"/>
</dbReference>
<proteinExistence type="inferred from homology"/>
<evidence type="ECO:0000256" key="5">
    <source>
        <dbReference type="ARBA" id="ARBA00022741"/>
    </source>
</evidence>
<evidence type="ECO:0000256" key="9">
    <source>
        <dbReference type="ARBA" id="ARBA00023239"/>
    </source>
</evidence>
<dbReference type="CDD" id="cd07302">
    <property type="entry name" value="CHD"/>
    <property type="match status" value="1"/>
</dbReference>
<evidence type="ECO:0000259" key="14">
    <source>
        <dbReference type="PROSITE" id="PS50125"/>
    </source>
</evidence>
<evidence type="ECO:0000256" key="10">
    <source>
        <dbReference type="ARBA" id="ARBA00023293"/>
    </source>
</evidence>
<dbReference type="PANTHER" id="PTHR11920">
    <property type="entry name" value="GUANYLYL CYCLASE"/>
    <property type="match status" value="1"/>
</dbReference>
<dbReference type="InterPro" id="IPR020635">
    <property type="entry name" value="Tyr_kinase_cat_dom"/>
</dbReference>
<name>A0ABM1ENU5_PRICU</name>
<dbReference type="PROSITE" id="PS00452">
    <property type="entry name" value="GUANYLATE_CYCLASE_1"/>
    <property type="match status" value="1"/>
</dbReference>
<sequence>MKPVHKHVETIGDAYMEIVLNESIKLDWTFKYSIIRDIINGMHYLHESSIRSHGKLKSSNCVIDSRFVLKITDFGLKGFRDVIDEEEQTACDNAHRLLWTAPEHLRSTQVAWNGTQKGDIYSFAIITWEIVNRQAPYDGDDSYLEAQEDCWAEDPASRPTFHAIKLDIAKIDKTGKGNILDDLLKRMEQYAENLESLVEERTHRFYDEKNRKSERSSLTKLLPKSVAKQLVSGKSVQPESFESVTIYFSDIVEFTQLSAQSTPMQVVDLLNDLYTCFDGILEHFDVYKVETIGDAYMVCSGIPIKNGINHACNIARMSLNLLEAIDHFQIRHRPGVKLNLRIGLHSGSVVAGVVGLKMPRYCLFGDTVNTASRMESNGEPLKIHVSKQLKALLDRFGTFILESRGEVKMKGKGSVETYWLIGEMAGPKLPPPHFQDATDSS</sequence>
<dbReference type="PROSITE" id="PS50125">
    <property type="entry name" value="GUANYLATE_CYCLASE_2"/>
    <property type="match status" value="1"/>
</dbReference>
<dbReference type="InterPro" id="IPR001054">
    <property type="entry name" value="A/G_cyclase"/>
</dbReference>
<comment type="catalytic activity">
    <reaction evidence="1 12">
        <text>GTP = 3',5'-cyclic GMP + diphosphate</text>
        <dbReference type="Rhea" id="RHEA:13665"/>
        <dbReference type="ChEBI" id="CHEBI:33019"/>
        <dbReference type="ChEBI" id="CHEBI:37565"/>
        <dbReference type="ChEBI" id="CHEBI:57746"/>
        <dbReference type="EC" id="4.6.1.2"/>
    </reaction>
</comment>
<evidence type="ECO:0000256" key="11">
    <source>
        <dbReference type="RuleBase" id="RU000405"/>
    </source>
</evidence>
<dbReference type="SUPFAM" id="SSF56112">
    <property type="entry name" value="Protein kinase-like (PK-like)"/>
    <property type="match status" value="1"/>
</dbReference>
<keyword evidence="15" id="KW-1185">Reference proteome</keyword>
<dbReference type="RefSeq" id="XP_014673866.1">
    <property type="nucleotide sequence ID" value="XM_014818380.1"/>
</dbReference>
<dbReference type="SMART" id="SM00044">
    <property type="entry name" value="CYCc"/>
    <property type="match status" value="1"/>
</dbReference>
<dbReference type="Gene3D" id="1.10.510.10">
    <property type="entry name" value="Transferase(Phosphotransferase) domain 1"/>
    <property type="match status" value="1"/>
</dbReference>
<evidence type="ECO:0000259" key="13">
    <source>
        <dbReference type="PROSITE" id="PS50011"/>
    </source>
</evidence>
<feature type="domain" description="Guanylate cyclase" evidence="14">
    <location>
        <begin position="245"/>
        <end position="375"/>
    </location>
</feature>
<keyword evidence="9 11" id="KW-0456">Lyase</keyword>
<dbReference type="InterPro" id="IPR000719">
    <property type="entry name" value="Prot_kinase_dom"/>
</dbReference>
<keyword evidence="7" id="KW-0472">Membrane</keyword>
<keyword evidence="10 12" id="KW-0141">cGMP biosynthesis</keyword>
<accession>A0ABM1ENU5</accession>
<dbReference type="InterPro" id="IPR050401">
    <property type="entry name" value="Cyclic_nucleotide_synthase"/>
</dbReference>
<keyword evidence="6" id="KW-1133">Transmembrane helix</keyword>
<dbReference type="Pfam" id="PF00211">
    <property type="entry name" value="Guanylate_cyc"/>
    <property type="match status" value="1"/>
</dbReference>
<organism evidence="15 16">
    <name type="scientific">Priapulus caudatus</name>
    <name type="common">Priapulid worm</name>
    <dbReference type="NCBI Taxonomy" id="37621"/>
    <lineage>
        <taxon>Eukaryota</taxon>
        <taxon>Metazoa</taxon>
        <taxon>Ecdysozoa</taxon>
        <taxon>Scalidophora</taxon>
        <taxon>Priapulida</taxon>
        <taxon>Priapulimorpha</taxon>
        <taxon>Priapulimorphida</taxon>
        <taxon>Priapulidae</taxon>
        <taxon>Priapulus</taxon>
    </lineage>
</organism>
<evidence type="ECO:0000256" key="3">
    <source>
        <dbReference type="ARBA" id="ARBA00012202"/>
    </source>
</evidence>
<dbReference type="Pfam" id="PF07714">
    <property type="entry name" value="PK_Tyr_Ser-Thr"/>
    <property type="match status" value="1"/>
</dbReference>
<evidence type="ECO:0000256" key="1">
    <source>
        <dbReference type="ARBA" id="ARBA00001436"/>
    </source>
</evidence>
<evidence type="ECO:0000256" key="7">
    <source>
        <dbReference type="ARBA" id="ARBA00023136"/>
    </source>
</evidence>
<dbReference type="InterPro" id="IPR011009">
    <property type="entry name" value="Kinase-like_dom_sf"/>
</dbReference>